<evidence type="ECO:0000313" key="2">
    <source>
        <dbReference type="EMBL" id="EFQ34525.1"/>
    </source>
</evidence>
<dbReference type="OrthoDB" id="4848038at2759"/>
<dbReference type="GeneID" id="24415034"/>
<dbReference type="EMBL" id="GG697381">
    <property type="protein sequence ID" value="EFQ34525.1"/>
    <property type="molecule type" value="Genomic_DNA"/>
</dbReference>
<name>E3QUI7_COLGM</name>
<evidence type="ECO:0000256" key="1">
    <source>
        <dbReference type="SAM" id="MobiDB-lite"/>
    </source>
</evidence>
<accession>E3QUI7</accession>
<proteinExistence type="predicted"/>
<evidence type="ECO:0000313" key="3">
    <source>
        <dbReference type="Proteomes" id="UP000008782"/>
    </source>
</evidence>
<gene>
    <name evidence="2" type="ORF">GLRG_09669</name>
</gene>
<organism evidence="3">
    <name type="scientific">Colletotrichum graminicola (strain M1.001 / M2 / FGSC 10212)</name>
    <name type="common">Maize anthracnose fungus</name>
    <name type="synonym">Glomerella graminicola</name>
    <dbReference type="NCBI Taxonomy" id="645133"/>
    <lineage>
        <taxon>Eukaryota</taxon>
        <taxon>Fungi</taxon>
        <taxon>Dikarya</taxon>
        <taxon>Ascomycota</taxon>
        <taxon>Pezizomycotina</taxon>
        <taxon>Sordariomycetes</taxon>
        <taxon>Hypocreomycetidae</taxon>
        <taxon>Glomerellales</taxon>
        <taxon>Glomerellaceae</taxon>
        <taxon>Colletotrichum</taxon>
        <taxon>Colletotrichum graminicola species complex</taxon>
    </lineage>
</organism>
<feature type="region of interest" description="Disordered" evidence="1">
    <location>
        <begin position="1"/>
        <end position="28"/>
    </location>
</feature>
<dbReference type="Gene3D" id="3.80.10.10">
    <property type="entry name" value="Ribonuclease Inhibitor"/>
    <property type="match status" value="1"/>
</dbReference>
<dbReference type="eggNOG" id="ENOG502RQGB">
    <property type="taxonomic scope" value="Eukaryota"/>
</dbReference>
<reference evidence="3" key="1">
    <citation type="journal article" date="2012" name="Nat. Genet.">
        <title>Lifestyle transitions in plant pathogenic Colletotrichum fungi deciphered by genome and transcriptome analyses.</title>
        <authorList>
            <person name="O'Connell R.J."/>
            <person name="Thon M.R."/>
            <person name="Hacquard S."/>
            <person name="Amyotte S.G."/>
            <person name="Kleemann J."/>
            <person name="Torres M.F."/>
            <person name="Damm U."/>
            <person name="Buiate E.A."/>
            <person name="Epstein L."/>
            <person name="Alkan N."/>
            <person name="Altmueller J."/>
            <person name="Alvarado-Balderrama L."/>
            <person name="Bauser C.A."/>
            <person name="Becker C."/>
            <person name="Birren B.W."/>
            <person name="Chen Z."/>
            <person name="Choi J."/>
            <person name="Crouch J.A."/>
            <person name="Duvick J.P."/>
            <person name="Farman M.A."/>
            <person name="Gan P."/>
            <person name="Heiman D."/>
            <person name="Henrissat B."/>
            <person name="Howard R.J."/>
            <person name="Kabbage M."/>
            <person name="Koch C."/>
            <person name="Kracher B."/>
            <person name="Kubo Y."/>
            <person name="Law A.D."/>
            <person name="Lebrun M.-H."/>
            <person name="Lee Y.-H."/>
            <person name="Miyara I."/>
            <person name="Moore N."/>
            <person name="Neumann U."/>
            <person name="Nordstroem K."/>
            <person name="Panaccione D.G."/>
            <person name="Panstruga R."/>
            <person name="Place M."/>
            <person name="Proctor R.H."/>
            <person name="Prusky D."/>
            <person name="Rech G."/>
            <person name="Reinhardt R."/>
            <person name="Rollins J.A."/>
            <person name="Rounsley S."/>
            <person name="Schardl C.L."/>
            <person name="Schwartz D.C."/>
            <person name="Shenoy N."/>
            <person name="Shirasu K."/>
            <person name="Sikhakolli U.R."/>
            <person name="Stueber K."/>
            <person name="Sukno S.A."/>
            <person name="Sweigard J.A."/>
            <person name="Takano Y."/>
            <person name="Takahara H."/>
            <person name="Trail F."/>
            <person name="van der Does H.C."/>
            <person name="Voll L.M."/>
            <person name="Will I."/>
            <person name="Young S."/>
            <person name="Zeng Q."/>
            <person name="Zhang J."/>
            <person name="Zhou S."/>
            <person name="Dickman M.B."/>
            <person name="Schulze-Lefert P."/>
            <person name="Ver Loren van Themaat E."/>
            <person name="Ma L.-J."/>
            <person name="Vaillancourt L.J."/>
        </authorList>
    </citation>
    <scope>NUCLEOTIDE SEQUENCE [LARGE SCALE GENOMIC DNA]</scope>
    <source>
        <strain evidence="3">M1.001 / M2 / FGSC 10212</strain>
    </source>
</reference>
<keyword evidence="3" id="KW-1185">Reference proteome</keyword>
<dbReference type="AlphaFoldDB" id="E3QUI7"/>
<dbReference type="InterPro" id="IPR032675">
    <property type="entry name" value="LRR_dom_sf"/>
</dbReference>
<dbReference type="HOGENOM" id="CLU_549818_0_0_1"/>
<dbReference type="SUPFAM" id="SSF52047">
    <property type="entry name" value="RNI-like"/>
    <property type="match status" value="1"/>
</dbReference>
<protein>
    <recommendedName>
        <fullName evidence="4">F-box domain-containing protein</fullName>
    </recommendedName>
</protein>
<feature type="compositionally biased region" description="Basic residues" evidence="1">
    <location>
        <begin position="1"/>
        <end position="22"/>
    </location>
</feature>
<dbReference type="VEuPathDB" id="FungiDB:GLRG_09669"/>
<dbReference type="RefSeq" id="XP_008098545.1">
    <property type="nucleotide sequence ID" value="XM_008100354.1"/>
</dbReference>
<dbReference type="Proteomes" id="UP000008782">
    <property type="component" value="Unassembled WGS sequence"/>
</dbReference>
<evidence type="ECO:0008006" key="4">
    <source>
        <dbReference type="Google" id="ProtNLM"/>
    </source>
</evidence>
<sequence length="500" mass="57396">MAPTSKPKRRHSRSARKRPSKKNKVDKTQPLRFSLLPTEMRATVVDNMFAVGGRRLLRDFSVTSRDSRDLAQKELYREINIQYEVELCHLTRSLIENPHLRKLIHTVRLNANYWCFRRHDARRIFREWPNAPIDESHLSQSDRQLLILLRSFCSDRPSDNIQCVFGLFLFLIDQTKHVALDIGYDWGLLDNFLAAGLASTSSTSPNLGTALLPAMKTLDLATKHYLQKAVRTIQAEPYHPFKTLTASIHLRKFTFTGDMDRWSNLDAIDPGMKLPFTTVNLVASSCTASTLSKFLRHCPDLQCLDVISQGYNSDVDTNECLNTILTKFCPQIRELSLRNGGRSRDFFRSSATHTITCLPEMTNLKELRMEVDAFFVRGSDISTFRLPNKLPDQLEKLFLDCSFALTHFPFNMHYTRMTARSPEAIAYRQAVDNMIQAICKTREDRFPRLNTIVIGAKWVAPVQWTRIANKALCKTGARIKVTSSKDIQKLWTCSWDAMKV</sequence>